<evidence type="ECO:0008006" key="4">
    <source>
        <dbReference type="Google" id="ProtNLM"/>
    </source>
</evidence>
<evidence type="ECO:0000313" key="3">
    <source>
        <dbReference type="Proteomes" id="UP000034290"/>
    </source>
</evidence>
<organism evidence="2 3">
    <name type="scientific">Candidatus Giovannonibacteria bacterium GW2011_GWA2_53_7</name>
    <dbReference type="NCBI Taxonomy" id="1618650"/>
    <lineage>
        <taxon>Bacteria</taxon>
        <taxon>Candidatus Giovannoniibacteriota</taxon>
    </lineage>
</organism>
<feature type="region of interest" description="Disordered" evidence="1">
    <location>
        <begin position="349"/>
        <end position="372"/>
    </location>
</feature>
<name>A0A0G2ANY9_9BACT</name>
<comment type="caution">
    <text evidence="2">The sequence shown here is derived from an EMBL/GenBank/DDBJ whole genome shotgun (WGS) entry which is preliminary data.</text>
</comment>
<gene>
    <name evidence="2" type="ORF">UY81_C0075G0007</name>
</gene>
<dbReference type="AlphaFoldDB" id="A0A0G2ANY9"/>
<evidence type="ECO:0000256" key="1">
    <source>
        <dbReference type="SAM" id="MobiDB-lite"/>
    </source>
</evidence>
<dbReference type="Proteomes" id="UP000034290">
    <property type="component" value="Unassembled WGS sequence"/>
</dbReference>
<proteinExistence type="predicted"/>
<accession>A0A0G2ANY9</accession>
<sequence>MIQSAEVCDGDYEVDGRALCADGTPCSTSADCSDNSVCGSAAPACGLSASGRAQARTRACTTSCAWPVSSLPGGWDVCQEVGECGDGNLDAGEACDDGAQNSNSASCKLDCTLNVCGDGDRLVGVESCDLGSQNGEPCVASYNSTCNFCTNTCTYQTLTGPFCGNGSIDAGEYCDGSAMPKRCFKESPNPANREVGDVCTTVAECPTDGTWYCSDVVGVCNGGSREDQPSFVYNGAPCLGNTANGNRACGQNLGPNLALMGTCVVADCNTSCSASCPFSYNEGAVLVQAEGNSQVTDSAKRQRCDVICRWLEPEHGIQCKIPEFRDRPVEESLGVGKVSQKICSLRLRSPPKPGEIIPHEVHTDRPSVQDEN</sequence>
<evidence type="ECO:0000313" key="2">
    <source>
        <dbReference type="EMBL" id="KKW34439.1"/>
    </source>
</evidence>
<reference evidence="2 3" key="1">
    <citation type="journal article" date="2015" name="Nature">
        <title>rRNA introns, odd ribosomes, and small enigmatic genomes across a large radiation of phyla.</title>
        <authorList>
            <person name="Brown C.T."/>
            <person name="Hug L.A."/>
            <person name="Thomas B.C."/>
            <person name="Sharon I."/>
            <person name="Castelle C.J."/>
            <person name="Singh A."/>
            <person name="Wilkins M.J."/>
            <person name="Williams K.H."/>
            <person name="Banfield J.F."/>
        </authorList>
    </citation>
    <scope>NUCLEOTIDE SEQUENCE [LARGE SCALE GENOMIC DNA]</scope>
</reference>
<protein>
    <recommendedName>
        <fullName evidence="4">Disintegrin domain-containing protein</fullName>
    </recommendedName>
</protein>
<dbReference type="EMBL" id="LCRM01000075">
    <property type="protein sequence ID" value="KKW34439.1"/>
    <property type="molecule type" value="Genomic_DNA"/>
</dbReference>
<feature type="compositionally biased region" description="Basic and acidic residues" evidence="1">
    <location>
        <begin position="357"/>
        <end position="372"/>
    </location>
</feature>